<comment type="caution">
    <text evidence="1">The sequence shown here is derived from an EMBL/GenBank/DDBJ whole genome shotgun (WGS) entry which is preliminary data.</text>
</comment>
<protein>
    <submittedName>
        <fullName evidence="1">Uncharacterized protein</fullName>
    </submittedName>
</protein>
<evidence type="ECO:0000313" key="1">
    <source>
        <dbReference type="EMBL" id="MBO8457031.1"/>
    </source>
</evidence>
<dbReference type="AlphaFoldDB" id="A0A9D9HNE4"/>
<proteinExistence type="predicted"/>
<gene>
    <name evidence="1" type="ORF">IAA81_02245</name>
</gene>
<reference evidence="1" key="1">
    <citation type="submission" date="2020-10" db="EMBL/GenBank/DDBJ databases">
        <authorList>
            <person name="Gilroy R."/>
        </authorList>
    </citation>
    <scope>NUCLEOTIDE SEQUENCE</scope>
    <source>
        <strain evidence="1">10532</strain>
    </source>
</reference>
<accession>A0A9D9HNE4</accession>
<organism evidence="1 2">
    <name type="scientific">Candidatus Gallitreponema excrementavium</name>
    <dbReference type="NCBI Taxonomy" id="2840840"/>
    <lineage>
        <taxon>Bacteria</taxon>
        <taxon>Pseudomonadati</taxon>
        <taxon>Spirochaetota</taxon>
        <taxon>Spirochaetia</taxon>
        <taxon>Spirochaetales</taxon>
        <taxon>Candidatus Gallitreponema</taxon>
    </lineage>
</organism>
<dbReference type="EMBL" id="JADIMM010000025">
    <property type="protein sequence ID" value="MBO8457031.1"/>
    <property type="molecule type" value="Genomic_DNA"/>
</dbReference>
<sequence>MLSPYSYDNLGRCYRRILTTISADAIAVFLRQSRQMLSPYSYDNPGRCYRRILTTIKVKK</sequence>
<name>A0A9D9HNE4_9SPIR</name>
<dbReference type="Proteomes" id="UP000823638">
    <property type="component" value="Unassembled WGS sequence"/>
</dbReference>
<evidence type="ECO:0000313" key="2">
    <source>
        <dbReference type="Proteomes" id="UP000823638"/>
    </source>
</evidence>
<reference evidence="1" key="2">
    <citation type="journal article" date="2021" name="PeerJ">
        <title>Extensive microbial diversity within the chicken gut microbiome revealed by metagenomics and culture.</title>
        <authorList>
            <person name="Gilroy R."/>
            <person name="Ravi A."/>
            <person name="Getino M."/>
            <person name="Pursley I."/>
            <person name="Horton D.L."/>
            <person name="Alikhan N.F."/>
            <person name="Baker D."/>
            <person name="Gharbi K."/>
            <person name="Hall N."/>
            <person name="Watson M."/>
            <person name="Adriaenssens E.M."/>
            <person name="Foster-Nyarko E."/>
            <person name="Jarju S."/>
            <person name="Secka A."/>
            <person name="Antonio M."/>
            <person name="Oren A."/>
            <person name="Chaudhuri R.R."/>
            <person name="La Ragione R."/>
            <person name="Hildebrand F."/>
            <person name="Pallen M.J."/>
        </authorList>
    </citation>
    <scope>NUCLEOTIDE SEQUENCE</scope>
    <source>
        <strain evidence="1">10532</strain>
    </source>
</reference>